<proteinExistence type="predicted"/>
<evidence type="ECO:0000313" key="3">
    <source>
        <dbReference type="EMBL" id="MBB5133037.1"/>
    </source>
</evidence>
<evidence type="ECO:0000313" key="4">
    <source>
        <dbReference type="Proteomes" id="UP000578449"/>
    </source>
</evidence>
<dbReference type="AlphaFoldDB" id="A0A840P744"/>
<evidence type="ECO:0000256" key="1">
    <source>
        <dbReference type="ARBA" id="ARBA00022679"/>
    </source>
</evidence>
<dbReference type="EMBL" id="JACHGN010000005">
    <property type="protein sequence ID" value="MBB5133037.1"/>
    <property type="molecule type" value="Genomic_DNA"/>
</dbReference>
<feature type="domain" description="N-acetyltransferase" evidence="2">
    <location>
        <begin position="1"/>
        <end position="153"/>
    </location>
</feature>
<accession>A0A840P744</accession>
<keyword evidence="1 3" id="KW-0808">Transferase</keyword>
<dbReference type="RefSeq" id="WP_185050005.1">
    <property type="nucleotide sequence ID" value="NZ_BAABIX010000050.1"/>
</dbReference>
<comment type="caution">
    <text evidence="3">The sequence shown here is derived from an EMBL/GenBank/DDBJ whole genome shotgun (WGS) entry which is preliminary data.</text>
</comment>
<dbReference type="CDD" id="cd04301">
    <property type="entry name" value="NAT_SF"/>
    <property type="match status" value="1"/>
</dbReference>
<keyword evidence="4" id="KW-1185">Reference proteome</keyword>
<dbReference type="PANTHER" id="PTHR13947">
    <property type="entry name" value="GNAT FAMILY N-ACETYLTRANSFERASE"/>
    <property type="match status" value="1"/>
</dbReference>
<sequence>MTIVAVEPSERAVVEEFYAVFAAAHEHDRTGPYPRIARFAIGFEDQWDDETVAAHVFVRGGAVAGGYALRLPHKDNSHMAMLRTLVVAPGARRAGIGSALLEHATGVARAHGRRVLRGESPAQGPGAAFARAHGFSSGLVEVRRALDLRAADPGRLAELRREAERHAAGYTLERWRGSAPERLLPDLAVLINGMNDAPMGDLDVTGEHWDVERVLAMERMNEAADTLMYATIARHAATGEPAGYSALAVPRSRPDGWARQTDTVVLRPHRGHRLGLLLKLANLAWMREHEPDVEHIVTWNAASNSHMIAINERMGFRVRDEWHQWQRPLDAPAG</sequence>
<gene>
    <name evidence="3" type="ORF">HNP84_002758</name>
</gene>
<dbReference type="SUPFAM" id="SSF55729">
    <property type="entry name" value="Acyl-CoA N-acyltransferases (Nat)"/>
    <property type="match status" value="2"/>
</dbReference>
<protein>
    <submittedName>
        <fullName evidence="3">GNAT superfamily N-acetyltransferase</fullName>
    </submittedName>
</protein>
<dbReference type="Pfam" id="PF00583">
    <property type="entry name" value="Acetyltransf_1"/>
    <property type="match status" value="1"/>
</dbReference>
<dbReference type="Proteomes" id="UP000578449">
    <property type="component" value="Unassembled WGS sequence"/>
</dbReference>
<dbReference type="InterPro" id="IPR050769">
    <property type="entry name" value="NAT_camello-type"/>
</dbReference>
<dbReference type="InterPro" id="IPR000182">
    <property type="entry name" value="GNAT_dom"/>
</dbReference>
<reference evidence="3 4" key="1">
    <citation type="submission" date="2020-08" db="EMBL/GenBank/DDBJ databases">
        <title>Genomic Encyclopedia of Type Strains, Phase IV (KMG-IV): sequencing the most valuable type-strain genomes for metagenomic binning, comparative biology and taxonomic classification.</title>
        <authorList>
            <person name="Goeker M."/>
        </authorList>
    </citation>
    <scope>NUCLEOTIDE SEQUENCE [LARGE SCALE GENOMIC DNA]</scope>
    <source>
        <strain evidence="3 4">DSM 45615</strain>
    </source>
</reference>
<dbReference type="PROSITE" id="PS51186">
    <property type="entry name" value="GNAT"/>
    <property type="match status" value="1"/>
</dbReference>
<dbReference type="GO" id="GO:0008080">
    <property type="term" value="F:N-acetyltransferase activity"/>
    <property type="evidence" value="ECO:0007669"/>
    <property type="project" value="InterPro"/>
</dbReference>
<evidence type="ECO:0000259" key="2">
    <source>
        <dbReference type="PROSITE" id="PS51186"/>
    </source>
</evidence>
<dbReference type="PANTHER" id="PTHR13947:SF37">
    <property type="entry name" value="LD18367P"/>
    <property type="match status" value="1"/>
</dbReference>
<dbReference type="InterPro" id="IPR016181">
    <property type="entry name" value="Acyl_CoA_acyltransferase"/>
</dbReference>
<dbReference type="Gene3D" id="3.40.630.30">
    <property type="match status" value="1"/>
</dbReference>
<name>A0A840P744_9ACTN</name>
<organism evidence="3 4">
    <name type="scientific">Thermocatellispora tengchongensis</name>
    <dbReference type="NCBI Taxonomy" id="1073253"/>
    <lineage>
        <taxon>Bacteria</taxon>
        <taxon>Bacillati</taxon>
        <taxon>Actinomycetota</taxon>
        <taxon>Actinomycetes</taxon>
        <taxon>Streptosporangiales</taxon>
        <taxon>Streptosporangiaceae</taxon>
        <taxon>Thermocatellispora</taxon>
    </lineage>
</organism>